<dbReference type="Gene3D" id="3.10.450.50">
    <property type="match status" value="1"/>
</dbReference>
<evidence type="ECO:0000256" key="1">
    <source>
        <dbReference type="SAM" id="MobiDB-lite"/>
    </source>
</evidence>
<gene>
    <name evidence="3" type="ORF">IZ6_20360</name>
</gene>
<dbReference type="EMBL" id="AP023361">
    <property type="protein sequence ID" value="BCJ91301.1"/>
    <property type="molecule type" value="Genomic_DNA"/>
</dbReference>
<accession>A0A6S6QW75</accession>
<dbReference type="AlphaFoldDB" id="A0A6S6QW75"/>
<keyword evidence="2" id="KW-0732">Signal</keyword>
<evidence type="ECO:0000313" key="4">
    <source>
        <dbReference type="Proteomes" id="UP000515317"/>
    </source>
</evidence>
<keyword evidence="4" id="KW-1185">Reference proteome</keyword>
<feature type="compositionally biased region" description="Low complexity" evidence="1">
    <location>
        <begin position="157"/>
        <end position="169"/>
    </location>
</feature>
<protein>
    <recommendedName>
        <fullName evidence="5">DUF3828 domain-containing protein</fullName>
    </recommendedName>
</protein>
<evidence type="ECO:0000256" key="2">
    <source>
        <dbReference type="SAM" id="SignalP"/>
    </source>
</evidence>
<dbReference type="Proteomes" id="UP000515317">
    <property type="component" value="Chromosome"/>
</dbReference>
<proteinExistence type="predicted"/>
<organism evidence="3 4">
    <name type="scientific">Terrihabitans soli</name>
    <dbReference type="NCBI Taxonomy" id="708113"/>
    <lineage>
        <taxon>Bacteria</taxon>
        <taxon>Pseudomonadati</taxon>
        <taxon>Pseudomonadota</taxon>
        <taxon>Alphaproteobacteria</taxon>
        <taxon>Hyphomicrobiales</taxon>
        <taxon>Terrihabitans</taxon>
    </lineage>
</organism>
<dbReference type="KEGG" id="tso:IZ6_20360"/>
<dbReference type="RefSeq" id="WP_222874957.1">
    <property type="nucleotide sequence ID" value="NZ_AP023361.1"/>
</dbReference>
<evidence type="ECO:0008006" key="5">
    <source>
        <dbReference type="Google" id="ProtNLM"/>
    </source>
</evidence>
<name>A0A6S6QW75_9HYPH</name>
<reference evidence="3 4" key="1">
    <citation type="submission" date="2020-08" db="EMBL/GenBank/DDBJ databases">
        <title>Genome sequence of Rhizobiales bacterium strain IZ6.</title>
        <authorList>
            <person name="Nakai R."/>
            <person name="Naganuma T."/>
        </authorList>
    </citation>
    <scope>NUCLEOTIDE SEQUENCE [LARGE SCALE GENOMIC DNA]</scope>
    <source>
        <strain evidence="3 4">IZ6</strain>
    </source>
</reference>
<evidence type="ECO:0000313" key="3">
    <source>
        <dbReference type="EMBL" id="BCJ91301.1"/>
    </source>
</evidence>
<feature type="chain" id="PRO_5028050617" description="DUF3828 domain-containing protein" evidence="2">
    <location>
        <begin position="21"/>
        <end position="169"/>
    </location>
</feature>
<feature type="signal peptide" evidence="2">
    <location>
        <begin position="1"/>
        <end position="20"/>
    </location>
</feature>
<feature type="region of interest" description="Disordered" evidence="1">
    <location>
        <begin position="143"/>
        <end position="169"/>
    </location>
</feature>
<sequence>MKAILIFASLLAFYTAPAYAQEDARLFLRDIYLTYMEGDGDGVPLTGAPARNVFTDSLAALIDADDKKGAAKRMDYDPFADAEMWEITDLRVVVRPVNPTTAIGNVSFLDSGETRMVNIDLVKTKAGWRVDDIQVPDGRLRQLFEGPDPVPEAPISGADAGTPATPATN</sequence>